<protein>
    <submittedName>
        <fullName evidence="2">NAD-dependent epimerase/dehydratase family protein</fullName>
    </submittedName>
</protein>
<sequence length="289" mass="31263">MYAITGITGKVGGALARELLASGGSVRAVVRDATRAGSWAKRGCEIATAVMEDGSSLAAAFEGATGVFILPPSEFDPAPGFPEARKVIEAVCTALRKARPEKVVCLSTIGAQADEFNLLTQRTLMEQALREMPMPVTFLRPGWFMENAAWDVASARDDGVIASYLQPLDKPVPMVATADVGRVAAQLLQQTWHGVRVVELEGPRRVSPNDLASAFALVLSRPVRAEVVDRPMWEALFRAQGMKHPLARMRMLDGFNEGWIDFESSPDQILRGHVALDTVLGELVSLRPA</sequence>
<dbReference type="Gene3D" id="3.40.50.720">
    <property type="entry name" value="NAD(P)-binding Rossmann-like Domain"/>
    <property type="match status" value="1"/>
</dbReference>
<dbReference type="RefSeq" id="WP_124686146.1">
    <property type="nucleotide sequence ID" value="NZ_CP033970.1"/>
</dbReference>
<organism evidence="2 3">
    <name type="scientific">Cupriavidus pauculus</name>
    <dbReference type="NCBI Taxonomy" id="82633"/>
    <lineage>
        <taxon>Bacteria</taxon>
        <taxon>Pseudomonadati</taxon>
        <taxon>Pseudomonadota</taxon>
        <taxon>Betaproteobacteria</taxon>
        <taxon>Burkholderiales</taxon>
        <taxon>Burkholderiaceae</taxon>
        <taxon>Cupriavidus</taxon>
    </lineage>
</organism>
<dbReference type="PANTHER" id="PTHR43162:SF1">
    <property type="entry name" value="PRESTALK A DIFFERENTIATION PROTEIN A"/>
    <property type="match status" value="1"/>
</dbReference>
<name>A0A3G8H7I5_9BURK</name>
<evidence type="ECO:0000313" key="3">
    <source>
        <dbReference type="Proteomes" id="UP000270411"/>
    </source>
</evidence>
<dbReference type="AlphaFoldDB" id="A0A3G8H7I5"/>
<reference evidence="3" key="1">
    <citation type="submission" date="2018-11" db="EMBL/GenBank/DDBJ databases">
        <title>FDA dAtabase for Regulatory Grade micrObial Sequences (FDA-ARGOS): Supporting development and validation of Infectious Disease Dx tests.</title>
        <authorList>
            <person name="Goldberg B."/>
            <person name="Campos J."/>
            <person name="Tallon L."/>
            <person name="Sadzewicz L."/>
            <person name="Zhao X."/>
            <person name="Vavikolanu K."/>
            <person name="Mehta A."/>
            <person name="Aluvathingal J."/>
            <person name="Nadendla S."/>
            <person name="Geyer C."/>
            <person name="Nandy P."/>
            <person name="Yan Y."/>
            <person name="Sichtig H."/>
        </authorList>
    </citation>
    <scope>NUCLEOTIDE SEQUENCE [LARGE SCALE GENOMIC DNA]</scope>
    <source>
        <strain evidence="3">FDAARGOS_614</strain>
    </source>
</reference>
<dbReference type="Gene3D" id="3.90.25.10">
    <property type="entry name" value="UDP-galactose 4-epimerase, domain 1"/>
    <property type="match status" value="1"/>
</dbReference>
<accession>A0A3G8H7I5</accession>
<dbReference type="InterPro" id="IPR036291">
    <property type="entry name" value="NAD(P)-bd_dom_sf"/>
</dbReference>
<dbReference type="InterPro" id="IPR008030">
    <property type="entry name" value="NmrA-like"/>
</dbReference>
<proteinExistence type="predicted"/>
<evidence type="ECO:0000259" key="1">
    <source>
        <dbReference type="Pfam" id="PF05368"/>
    </source>
</evidence>
<dbReference type="OrthoDB" id="9777801at2"/>
<feature type="domain" description="NmrA-like" evidence="1">
    <location>
        <begin position="3"/>
        <end position="236"/>
    </location>
</feature>
<dbReference type="SUPFAM" id="SSF51735">
    <property type="entry name" value="NAD(P)-binding Rossmann-fold domains"/>
    <property type="match status" value="1"/>
</dbReference>
<dbReference type="Pfam" id="PF05368">
    <property type="entry name" value="NmrA"/>
    <property type="match status" value="1"/>
</dbReference>
<dbReference type="EMBL" id="CP033970">
    <property type="protein sequence ID" value="AZG16416.1"/>
    <property type="molecule type" value="Genomic_DNA"/>
</dbReference>
<dbReference type="InterPro" id="IPR051604">
    <property type="entry name" value="Ergot_Alk_Oxidoreductase"/>
</dbReference>
<dbReference type="KEGG" id="cpau:EHF44_23810"/>
<dbReference type="PANTHER" id="PTHR43162">
    <property type="match status" value="1"/>
</dbReference>
<gene>
    <name evidence="2" type="ORF">EHF44_23810</name>
</gene>
<evidence type="ECO:0000313" key="2">
    <source>
        <dbReference type="EMBL" id="AZG16416.1"/>
    </source>
</evidence>
<dbReference type="Proteomes" id="UP000270411">
    <property type="component" value="Chromosome 2"/>
</dbReference>